<dbReference type="RefSeq" id="XP_013263069.1">
    <property type="nucleotide sequence ID" value="XM_013407615.1"/>
</dbReference>
<accession>A0A072PK46</accession>
<dbReference type="OrthoDB" id="408373at2759"/>
<proteinExistence type="predicted"/>
<sequence length="160" mass="17069">MAIQSSGSDDAVLVKVDPGAKTTASTGSASNADFALSAHGEHWENFLAAAPVAPYTSFIGLQGMNIKQVWVGVNGNEVKFAQYGHLATRLLELLREGQNGPLKEDPQPEIDEDHISGKYKYIDCPVWGAPRSSMSNLVMDSKRSSSCTQLVVTAVNTTAS</sequence>
<dbReference type="AlphaFoldDB" id="A0A072PK46"/>
<protein>
    <submittedName>
        <fullName evidence="1">Uncharacterized protein</fullName>
    </submittedName>
</protein>
<dbReference type="HOGENOM" id="CLU_1652153_0_0_1"/>
<dbReference type="VEuPathDB" id="FungiDB:A1O9_02040"/>
<dbReference type="EMBL" id="AMGV01000002">
    <property type="protein sequence ID" value="KEF60479.1"/>
    <property type="molecule type" value="Genomic_DNA"/>
</dbReference>
<organism evidence="1 2">
    <name type="scientific">Exophiala aquamarina CBS 119918</name>
    <dbReference type="NCBI Taxonomy" id="1182545"/>
    <lineage>
        <taxon>Eukaryota</taxon>
        <taxon>Fungi</taxon>
        <taxon>Dikarya</taxon>
        <taxon>Ascomycota</taxon>
        <taxon>Pezizomycotina</taxon>
        <taxon>Eurotiomycetes</taxon>
        <taxon>Chaetothyriomycetidae</taxon>
        <taxon>Chaetothyriales</taxon>
        <taxon>Herpotrichiellaceae</taxon>
        <taxon>Exophiala</taxon>
    </lineage>
</organism>
<reference evidence="1 2" key="1">
    <citation type="submission" date="2013-03" db="EMBL/GenBank/DDBJ databases">
        <title>The Genome Sequence of Exophiala aquamarina CBS 119918.</title>
        <authorList>
            <consortium name="The Broad Institute Genomics Platform"/>
            <person name="Cuomo C."/>
            <person name="de Hoog S."/>
            <person name="Gorbushina A."/>
            <person name="Walker B."/>
            <person name="Young S.K."/>
            <person name="Zeng Q."/>
            <person name="Gargeya S."/>
            <person name="Fitzgerald M."/>
            <person name="Haas B."/>
            <person name="Abouelleil A."/>
            <person name="Allen A.W."/>
            <person name="Alvarado L."/>
            <person name="Arachchi H.M."/>
            <person name="Berlin A.M."/>
            <person name="Chapman S.B."/>
            <person name="Gainer-Dewar J."/>
            <person name="Goldberg J."/>
            <person name="Griggs A."/>
            <person name="Gujja S."/>
            <person name="Hansen M."/>
            <person name="Howarth C."/>
            <person name="Imamovic A."/>
            <person name="Ireland A."/>
            <person name="Larimer J."/>
            <person name="McCowan C."/>
            <person name="Murphy C."/>
            <person name="Pearson M."/>
            <person name="Poon T.W."/>
            <person name="Priest M."/>
            <person name="Roberts A."/>
            <person name="Saif S."/>
            <person name="Shea T."/>
            <person name="Sisk P."/>
            <person name="Sykes S."/>
            <person name="Wortman J."/>
            <person name="Nusbaum C."/>
            <person name="Birren B."/>
        </authorList>
    </citation>
    <scope>NUCLEOTIDE SEQUENCE [LARGE SCALE GENOMIC DNA]</scope>
    <source>
        <strain evidence="1 2">CBS 119918</strain>
    </source>
</reference>
<gene>
    <name evidence="1" type="ORF">A1O9_02040</name>
</gene>
<comment type="caution">
    <text evidence="1">The sequence shown here is derived from an EMBL/GenBank/DDBJ whole genome shotgun (WGS) entry which is preliminary data.</text>
</comment>
<dbReference type="Proteomes" id="UP000027920">
    <property type="component" value="Unassembled WGS sequence"/>
</dbReference>
<evidence type="ECO:0000313" key="2">
    <source>
        <dbReference type="Proteomes" id="UP000027920"/>
    </source>
</evidence>
<keyword evidence="2" id="KW-1185">Reference proteome</keyword>
<name>A0A072PK46_9EURO</name>
<evidence type="ECO:0000313" key="1">
    <source>
        <dbReference type="EMBL" id="KEF60479.1"/>
    </source>
</evidence>
<dbReference type="STRING" id="1182545.A0A072PK46"/>
<dbReference type="GeneID" id="25276985"/>